<organism evidence="2 3">
    <name type="scientific">Kineococcus xinjiangensis</name>
    <dbReference type="NCBI Taxonomy" id="512762"/>
    <lineage>
        <taxon>Bacteria</taxon>
        <taxon>Bacillati</taxon>
        <taxon>Actinomycetota</taxon>
        <taxon>Actinomycetes</taxon>
        <taxon>Kineosporiales</taxon>
        <taxon>Kineosporiaceae</taxon>
        <taxon>Kineococcus</taxon>
    </lineage>
</organism>
<name>A0A2S6IP49_9ACTN</name>
<dbReference type="EMBL" id="PTJD01000005">
    <property type="protein sequence ID" value="PPK95910.1"/>
    <property type="molecule type" value="Genomic_DNA"/>
</dbReference>
<sequence length="135" mass="15083">MFDQRRSGRGAAPRVPGAPPGWPPGVLPPAAPDFEASAVAWLLDQAPPEYRAYPAARRHPVLLVWLVAHHVDAQAEAVRRAVATARVDLSDVLPVEMAPRVFELLEREDLRLRRVRRAVALLQEALHGRRYVPRL</sequence>
<evidence type="ECO:0000313" key="2">
    <source>
        <dbReference type="EMBL" id="PPK95910.1"/>
    </source>
</evidence>
<accession>A0A2S6IP49</accession>
<feature type="compositionally biased region" description="Pro residues" evidence="1">
    <location>
        <begin position="16"/>
        <end position="25"/>
    </location>
</feature>
<feature type="region of interest" description="Disordered" evidence="1">
    <location>
        <begin position="1"/>
        <end position="25"/>
    </location>
</feature>
<gene>
    <name evidence="2" type="ORF">CLV92_1054</name>
</gene>
<keyword evidence="3" id="KW-1185">Reference proteome</keyword>
<protein>
    <submittedName>
        <fullName evidence="2">Uncharacterized protein</fullName>
    </submittedName>
</protein>
<dbReference type="RefSeq" id="WP_245886562.1">
    <property type="nucleotide sequence ID" value="NZ_PTJD01000005.1"/>
</dbReference>
<evidence type="ECO:0000256" key="1">
    <source>
        <dbReference type="SAM" id="MobiDB-lite"/>
    </source>
</evidence>
<dbReference type="Proteomes" id="UP000239485">
    <property type="component" value="Unassembled WGS sequence"/>
</dbReference>
<comment type="caution">
    <text evidence="2">The sequence shown here is derived from an EMBL/GenBank/DDBJ whole genome shotgun (WGS) entry which is preliminary data.</text>
</comment>
<reference evidence="2 3" key="1">
    <citation type="submission" date="2018-02" db="EMBL/GenBank/DDBJ databases">
        <title>Genomic Encyclopedia of Archaeal and Bacterial Type Strains, Phase II (KMG-II): from individual species to whole genera.</title>
        <authorList>
            <person name="Goeker M."/>
        </authorList>
    </citation>
    <scope>NUCLEOTIDE SEQUENCE [LARGE SCALE GENOMIC DNA]</scope>
    <source>
        <strain evidence="2 3">DSM 22857</strain>
    </source>
</reference>
<dbReference type="AlphaFoldDB" id="A0A2S6IP49"/>
<proteinExistence type="predicted"/>
<evidence type="ECO:0000313" key="3">
    <source>
        <dbReference type="Proteomes" id="UP000239485"/>
    </source>
</evidence>